<proteinExistence type="predicted"/>
<evidence type="ECO:0000256" key="2">
    <source>
        <dbReference type="ARBA" id="ARBA00022801"/>
    </source>
</evidence>
<dbReference type="InterPro" id="IPR011612">
    <property type="entry name" value="Urease_alpha_N_dom"/>
</dbReference>
<dbReference type="InterPro" id="IPR013108">
    <property type="entry name" value="Amidohydro_3"/>
</dbReference>
<evidence type="ECO:0000256" key="3">
    <source>
        <dbReference type="SAM" id="MobiDB-lite"/>
    </source>
</evidence>
<dbReference type="InterPro" id="IPR050378">
    <property type="entry name" value="Metallo-dep_Hydrolases_sf"/>
</dbReference>
<organism evidence="8 10">
    <name type="scientific">Minwuia thermotolerans</name>
    <dbReference type="NCBI Taxonomy" id="2056226"/>
    <lineage>
        <taxon>Bacteria</taxon>
        <taxon>Pseudomonadati</taxon>
        <taxon>Pseudomonadota</taxon>
        <taxon>Alphaproteobacteria</taxon>
        <taxon>Minwuiales</taxon>
        <taxon>Minwuiaceae</taxon>
        <taxon>Minwuia</taxon>
    </lineage>
</organism>
<feature type="region of interest" description="Disordered" evidence="3">
    <location>
        <begin position="556"/>
        <end position="575"/>
    </location>
</feature>
<dbReference type="Proteomes" id="UP000229498">
    <property type="component" value="Unassembled WGS sequence"/>
</dbReference>
<evidence type="ECO:0000259" key="5">
    <source>
        <dbReference type="Pfam" id="PF07969"/>
    </source>
</evidence>
<dbReference type="Pfam" id="PF07969">
    <property type="entry name" value="Amidohydro_3"/>
    <property type="match status" value="2"/>
</dbReference>
<dbReference type="PANTHER" id="PTHR11647">
    <property type="entry name" value="HYDRANTOINASE/DIHYDROPYRIMIDINASE FAMILY MEMBER"/>
    <property type="match status" value="1"/>
</dbReference>
<dbReference type="PANTHER" id="PTHR11647:SF1">
    <property type="entry name" value="COLLAPSIN RESPONSE MEDIATOR PROTEIN"/>
    <property type="match status" value="1"/>
</dbReference>
<gene>
    <name evidence="9" type="ORF">CVT23_05600</name>
    <name evidence="8" type="ORF">CVT23_10245</name>
    <name evidence="7" type="ORF">CVT23_14975</name>
    <name evidence="6" type="ORF">CVT23_20650</name>
</gene>
<dbReference type="EMBL" id="PHIG01000039">
    <property type="protein sequence ID" value="PJK28646.1"/>
    <property type="molecule type" value="Genomic_DNA"/>
</dbReference>
<dbReference type="EMBL" id="PHIG01000055">
    <property type="protein sequence ID" value="PJK27746.1"/>
    <property type="molecule type" value="Genomic_DNA"/>
</dbReference>
<dbReference type="InterPro" id="IPR011059">
    <property type="entry name" value="Metal-dep_hydrolase_composite"/>
</dbReference>
<evidence type="ECO:0000313" key="9">
    <source>
        <dbReference type="EMBL" id="PJK30671.1"/>
    </source>
</evidence>
<dbReference type="Pfam" id="PF00449">
    <property type="entry name" value="Urease_alpha"/>
    <property type="match status" value="1"/>
</dbReference>
<evidence type="ECO:0000313" key="6">
    <source>
        <dbReference type="EMBL" id="PJK27746.1"/>
    </source>
</evidence>
<feature type="compositionally biased region" description="Low complexity" evidence="3">
    <location>
        <begin position="561"/>
        <end position="575"/>
    </location>
</feature>
<evidence type="ECO:0000256" key="1">
    <source>
        <dbReference type="ARBA" id="ARBA00022723"/>
    </source>
</evidence>
<keyword evidence="1" id="KW-0479">Metal-binding</keyword>
<keyword evidence="2 8" id="KW-0378">Hydrolase</keyword>
<dbReference type="EMBL" id="PHIG01000031">
    <property type="protein sequence ID" value="PJK30126.1"/>
    <property type="molecule type" value="Genomic_DNA"/>
</dbReference>
<dbReference type="EMBL" id="PHIG01000021">
    <property type="protein sequence ID" value="PJK30671.1"/>
    <property type="molecule type" value="Genomic_DNA"/>
</dbReference>
<evidence type="ECO:0000313" key="8">
    <source>
        <dbReference type="EMBL" id="PJK30126.1"/>
    </source>
</evidence>
<sequence length="575" mass="62599">MCGNSTTCRSSRRRKMLDLKITNGTIVDGTGAKGWKGDIGVKDGRIVAMGKVDGDAERTIDAKGHVVAPGFVDIHTHYDAQVVWDRMLSISPWHGVTTAVMGNCGFAVAPTRREHRDLIMRTLENVEGMSVAALTSGLGDWGFESFPEYLDALEKLGTAINISVFCGHTPLRLYVMGEEATEREANADELAEMKRLVEEAMDAGAIGFATSKAVTHTGYAGRPVPSRLASMQEIETLAGVLGEKDKGILQATIGRELFIPEFERIARQTGRPVTWTAMLAGTQLADGTAEEHLERTRELKNQGLDIVPQVTPRALMFEIQMKAPFIFEPVSVFKPVRGASFEEKKRLYADADFRDAFRHKLSGNIRPGFQRSFDMTIIADVPGHPELAEMTLADAAAQAGKHPTDFMLDISLSTDLEARFRMPVANHFEDEVEPLLKDGNTVIGLSDAGAHASQLCDACLPTHMLGRWVREKKVFSIEEAVRMLTSRPAEVFGITDRGTLAEGRPADIVIFDPETVGCGPVQRVWDFPAGADRLISEADGIDAVIVNGTVIRQDNADAVDPNGPLPGNLLRGGHA</sequence>
<dbReference type="GO" id="GO:0046872">
    <property type="term" value="F:metal ion binding"/>
    <property type="evidence" value="ECO:0007669"/>
    <property type="project" value="UniProtKB-KW"/>
</dbReference>
<dbReference type="CDD" id="cd01297">
    <property type="entry name" value="D-aminoacylase"/>
    <property type="match status" value="1"/>
</dbReference>
<feature type="domain" description="Amidohydrolase 3" evidence="5">
    <location>
        <begin position="393"/>
        <end position="550"/>
    </location>
</feature>
<dbReference type="GO" id="GO:0005829">
    <property type="term" value="C:cytosol"/>
    <property type="evidence" value="ECO:0007669"/>
    <property type="project" value="TreeGrafter"/>
</dbReference>
<name>A0A2M9G372_9PROT</name>
<reference evidence="8 10" key="1">
    <citation type="submission" date="2017-11" db="EMBL/GenBank/DDBJ databases">
        <title>Draft genome sequence of Rhizobiales bacterium SY3-13.</title>
        <authorList>
            <person name="Sun C."/>
        </authorList>
    </citation>
    <scope>NUCLEOTIDE SEQUENCE [LARGE SCALE GENOMIC DNA]</scope>
    <source>
        <strain evidence="8 10">SY3-13</strain>
    </source>
</reference>
<dbReference type="SUPFAM" id="SSF51556">
    <property type="entry name" value="Metallo-dependent hydrolases"/>
    <property type="match status" value="1"/>
</dbReference>
<feature type="domain" description="Urease alpha-subunit N-terminal" evidence="4">
    <location>
        <begin position="10"/>
        <end position="52"/>
    </location>
</feature>
<dbReference type="GO" id="GO:0016812">
    <property type="term" value="F:hydrolase activity, acting on carbon-nitrogen (but not peptide) bonds, in cyclic amides"/>
    <property type="evidence" value="ECO:0007669"/>
    <property type="project" value="TreeGrafter"/>
</dbReference>
<dbReference type="Gene3D" id="3.20.20.140">
    <property type="entry name" value="Metal-dependent hydrolases"/>
    <property type="match status" value="2"/>
</dbReference>
<dbReference type="SUPFAM" id="SSF51338">
    <property type="entry name" value="Composite domain of metallo-dependent hydrolases"/>
    <property type="match status" value="1"/>
</dbReference>
<protein>
    <submittedName>
        <fullName evidence="8">Amidohydrolase</fullName>
    </submittedName>
</protein>
<keyword evidence="10" id="KW-1185">Reference proteome</keyword>
<evidence type="ECO:0000313" key="10">
    <source>
        <dbReference type="Proteomes" id="UP000229498"/>
    </source>
</evidence>
<feature type="domain" description="Amidohydrolase 3" evidence="5">
    <location>
        <begin position="58"/>
        <end position="281"/>
    </location>
</feature>
<accession>A0A2M9G372</accession>
<evidence type="ECO:0000313" key="7">
    <source>
        <dbReference type="EMBL" id="PJK28646.1"/>
    </source>
</evidence>
<comment type="caution">
    <text evidence="8">The sequence shown here is derived from an EMBL/GenBank/DDBJ whole genome shotgun (WGS) entry which is preliminary data.</text>
</comment>
<dbReference type="AlphaFoldDB" id="A0A2M9G372"/>
<evidence type="ECO:0000259" key="4">
    <source>
        <dbReference type="Pfam" id="PF00449"/>
    </source>
</evidence>
<dbReference type="InterPro" id="IPR032466">
    <property type="entry name" value="Metal_Hydrolase"/>
</dbReference>